<gene>
    <name evidence="1" type="ORF">QBC34DRAFT_439766</name>
</gene>
<organism evidence="1 2">
    <name type="scientific">Podospora aff. communis PSN243</name>
    <dbReference type="NCBI Taxonomy" id="3040156"/>
    <lineage>
        <taxon>Eukaryota</taxon>
        <taxon>Fungi</taxon>
        <taxon>Dikarya</taxon>
        <taxon>Ascomycota</taxon>
        <taxon>Pezizomycotina</taxon>
        <taxon>Sordariomycetes</taxon>
        <taxon>Sordariomycetidae</taxon>
        <taxon>Sordariales</taxon>
        <taxon>Podosporaceae</taxon>
        <taxon>Podospora</taxon>
    </lineage>
</organism>
<evidence type="ECO:0000313" key="2">
    <source>
        <dbReference type="Proteomes" id="UP001321760"/>
    </source>
</evidence>
<sequence>MPTITTKTTFPLFPLLPGELQNLIWHHAATSSGLPSIHFLVRLPPRYPQWIDSDMLLIPDHESGALSLVHLSLSCRDARAAVLRRNQSQHGSKTILRISKFEAHKTMDLRLDLGEDLVVLGGASGKGMETEGVLDWGEWAHVVFSGGRRVGVRWPGAGAGARRGIGCFHADRERERGRDKGRAEVLPFCARCVAGVLRRFEDLRECFLILDGVEEGGGKATVLGEDEEMDVEAMEGLKVSERRMYRSYGRTYFSLGDVERRRELKGPVAALRAIRETLNVEPRFSYRPPWASSLCFGLLSWREGF</sequence>
<reference evidence="1" key="1">
    <citation type="journal article" date="2023" name="Mol. Phylogenet. Evol.">
        <title>Genome-scale phylogeny and comparative genomics of the fungal order Sordariales.</title>
        <authorList>
            <person name="Hensen N."/>
            <person name="Bonometti L."/>
            <person name="Westerberg I."/>
            <person name="Brannstrom I.O."/>
            <person name="Guillou S."/>
            <person name="Cros-Aarteil S."/>
            <person name="Calhoun S."/>
            <person name="Haridas S."/>
            <person name="Kuo A."/>
            <person name="Mondo S."/>
            <person name="Pangilinan J."/>
            <person name="Riley R."/>
            <person name="LaButti K."/>
            <person name="Andreopoulos B."/>
            <person name="Lipzen A."/>
            <person name="Chen C."/>
            <person name="Yan M."/>
            <person name="Daum C."/>
            <person name="Ng V."/>
            <person name="Clum A."/>
            <person name="Steindorff A."/>
            <person name="Ohm R.A."/>
            <person name="Martin F."/>
            <person name="Silar P."/>
            <person name="Natvig D.O."/>
            <person name="Lalanne C."/>
            <person name="Gautier V."/>
            <person name="Ament-Velasquez S.L."/>
            <person name="Kruys A."/>
            <person name="Hutchinson M.I."/>
            <person name="Powell A.J."/>
            <person name="Barry K."/>
            <person name="Miller A.N."/>
            <person name="Grigoriev I.V."/>
            <person name="Debuchy R."/>
            <person name="Gladieux P."/>
            <person name="Hiltunen Thoren M."/>
            <person name="Johannesson H."/>
        </authorList>
    </citation>
    <scope>NUCLEOTIDE SEQUENCE</scope>
    <source>
        <strain evidence="1">PSN243</strain>
    </source>
</reference>
<dbReference type="Proteomes" id="UP001321760">
    <property type="component" value="Unassembled WGS sequence"/>
</dbReference>
<evidence type="ECO:0000313" key="1">
    <source>
        <dbReference type="EMBL" id="KAK4447823.1"/>
    </source>
</evidence>
<dbReference type="AlphaFoldDB" id="A0AAV9GKF5"/>
<proteinExistence type="predicted"/>
<protein>
    <submittedName>
        <fullName evidence="1">Uncharacterized protein</fullName>
    </submittedName>
</protein>
<dbReference type="EMBL" id="MU865947">
    <property type="protein sequence ID" value="KAK4447823.1"/>
    <property type="molecule type" value="Genomic_DNA"/>
</dbReference>
<reference evidence="1" key="2">
    <citation type="submission" date="2023-05" db="EMBL/GenBank/DDBJ databases">
        <authorList>
            <consortium name="Lawrence Berkeley National Laboratory"/>
            <person name="Steindorff A."/>
            <person name="Hensen N."/>
            <person name="Bonometti L."/>
            <person name="Westerberg I."/>
            <person name="Brannstrom I.O."/>
            <person name="Guillou S."/>
            <person name="Cros-Aarteil S."/>
            <person name="Calhoun S."/>
            <person name="Haridas S."/>
            <person name="Kuo A."/>
            <person name="Mondo S."/>
            <person name="Pangilinan J."/>
            <person name="Riley R."/>
            <person name="Labutti K."/>
            <person name="Andreopoulos B."/>
            <person name="Lipzen A."/>
            <person name="Chen C."/>
            <person name="Yanf M."/>
            <person name="Daum C."/>
            <person name="Ng V."/>
            <person name="Clum A."/>
            <person name="Ohm R."/>
            <person name="Martin F."/>
            <person name="Silar P."/>
            <person name="Natvig D."/>
            <person name="Lalanne C."/>
            <person name="Gautier V."/>
            <person name="Ament-Velasquez S.L."/>
            <person name="Kruys A."/>
            <person name="Hutchinson M.I."/>
            <person name="Powell A.J."/>
            <person name="Barry K."/>
            <person name="Miller A.N."/>
            <person name="Grigoriev I.V."/>
            <person name="Debuchy R."/>
            <person name="Gladieux P."/>
            <person name="Thoren M.H."/>
            <person name="Johannesson H."/>
        </authorList>
    </citation>
    <scope>NUCLEOTIDE SEQUENCE</scope>
    <source>
        <strain evidence="1">PSN243</strain>
    </source>
</reference>
<name>A0AAV9GKF5_9PEZI</name>
<accession>A0AAV9GKF5</accession>
<comment type="caution">
    <text evidence="1">The sequence shown here is derived from an EMBL/GenBank/DDBJ whole genome shotgun (WGS) entry which is preliminary data.</text>
</comment>
<keyword evidence="2" id="KW-1185">Reference proteome</keyword>